<dbReference type="Pfam" id="PF19867">
    <property type="entry name" value="DUF6340"/>
    <property type="match status" value="1"/>
</dbReference>
<dbReference type="EMBL" id="JAHYXK010000010">
    <property type="protein sequence ID" value="MBW7468042.1"/>
    <property type="molecule type" value="Genomic_DNA"/>
</dbReference>
<proteinExistence type="predicted"/>
<evidence type="ECO:0000313" key="2">
    <source>
        <dbReference type="Proteomes" id="UP000813018"/>
    </source>
</evidence>
<reference evidence="1 2" key="1">
    <citation type="journal article" date="2016" name="Int. J. Syst. Evol. Microbiol.">
        <title>Pontibacter aydingkolensis sp. nov., isolated from soil of a salt lake.</title>
        <authorList>
            <person name="Osman G."/>
            <person name="Zhang T."/>
            <person name="Lou K."/>
            <person name="Gao Y."/>
            <person name="Chang W."/>
            <person name="Lin Q."/>
            <person name="Yang H.M."/>
            <person name="Huo X.D."/>
            <person name="Wang N."/>
        </authorList>
    </citation>
    <scope>NUCLEOTIDE SEQUENCE [LARGE SCALE GENOMIC DNA]</scope>
    <source>
        <strain evidence="1 2">KACC 19255</strain>
    </source>
</reference>
<name>A0ABS7CX02_9BACT</name>
<dbReference type="InterPro" id="IPR045921">
    <property type="entry name" value="DUF6340"/>
</dbReference>
<dbReference type="Gene3D" id="1.25.40.10">
    <property type="entry name" value="Tetratricopeptide repeat domain"/>
    <property type="match status" value="1"/>
</dbReference>
<comment type="caution">
    <text evidence="1">The sequence shown here is derived from an EMBL/GenBank/DDBJ whole genome shotgun (WGS) entry which is preliminary data.</text>
</comment>
<dbReference type="SUPFAM" id="SSF81901">
    <property type="entry name" value="HCP-like"/>
    <property type="match status" value="1"/>
</dbReference>
<sequence length="316" mass="35307">MNTLLKKLLYCSIVLTQYSCISVLQINTTLPPEVAVTNNQWKVVAVNRFNPDLLPFNQDKKVEVFKIGANEALYSATDAIVEDKTFSLAAIDTSSHYKHTAPNKKLTSEQVLSIYSQYPNHLILALENFEAFFDQETVREKDSDGSVSKTAIYTLITRTSWSLYDSTGTVLDNITLSRNELYNSIGVLSGLLAIGPSMANAGPVVNKLAWQTGQDYWQRLHPKHVYFERLYYSSQDLTPAAFSMAANEWDKATALLMPIASGKKRKDAARAAYNLAIIHEAKGDIGEAKKWARQAADKGNKLAMLLLPDLEKYTDR</sequence>
<keyword evidence="2" id="KW-1185">Reference proteome</keyword>
<organism evidence="1 2">
    <name type="scientific">Pontibacter aydingkolensis</name>
    <dbReference type="NCBI Taxonomy" id="1911536"/>
    <lineage>
        <taxon>Bacteria</taxon>
        <taxon>Pseudomonadati</taxon>
        <taxon>Bacteroidota</taxon>
        <taxon>Cytophagia</taxon>
        <taxon>Cytophagales</taxon>
        <taxon>Hymenobacteraceae</taxon>
        <taxon>Pontibacter</taxon>
    </lineage>
</organism>
<dbReference type="Proteomes" id="UP000813018">
    <property type="component" value="Unassembled WGS sequence"/>
</dbReference>
<dbReference type="InterPro" id="IPR011990">
    <property type="entry name" value="TPR-like_helical_dom_sf"/>
</dbReference>
<gene>
    <name evidence="1" type="ORF">K0O23_13285</name>
</gene>
<dbReference type="RefSeq" id="WP_219877914.1">
    <property type="nucleotide sequence ID" value="NZ_JAHYXK010000010.1"/>
</dbReference>
<accession>A0ABS7CX02</accession>
<evidence type="ECO:0000313" key="1">
    <source>
        <dbReference type="EMBL" id="MBW7468042.1"/>
    </source>
</evidence>
<protein>
    <submittedName>
        <fullName evidence="1">Tetratricopeptide repeat protein</fullName>
    </submittedName>
</protein>